<feature type="transmembrane region" description="Helical" evidence="1">
    <location>
        <begin position="129"/>
        <end position="147"/>
    </location>
</feature>
<keyword evidence="1" id="KW-0812">Transmembrane</keyword>
<dbReference type="PANTHER" id="PTHR35337:SF1">
    <property type="entry name" value="SLR1478 PROTEIN"/>
    <property type="match status" value="1"/>
</dbReference>
<feature type="transmembrane region" description="Helical" evidence="1">
    <location>
        <begin position="167"/>
        <end position="192"/>
    </location>
</feature>
<feature type="transmembrane region" description="Helical" evidence="1">
    <location>
        <begin position="70"/>
        <end position="92"/>
    </location>
</feature>
<keyword evidence="1" id="KW-1133">Transmembrane helix</keyword>
<dbReference type="Proteomes" id="UP000217785">
    <property type="component" value="Unassembled WGS sequence"/>
</dbReference>
<evidence type="ECO:0000313" key="2">
    <source>
        <dbReference type="EMBL" id="GAX88405.1"/>
    </source>
</evidence>
<reference evidence="3" key="1">
    <citation type="submission" date="2017-07" db="EMBL/GenBank/DDBJ databases">
        <title>Draft genome sequence of Effusibacillus lacus strain skLN1.</title>
        <authorList>
            <person name="Watanabe M."/>
            <person name="Kojima H."/>
            <person name="Fukui M."/>
        </authorList>
    </citation>
    <scope>NUCLEOTIDE SEQUENCE [LARGE SCALE GENOMIC DNA]</scope>
    <source>
        <strain evidence="3">skLN1</strain>
    </source>
</reference>
<name>A0A292YIU0_9BACL</name>
<dbReference type="Pfam" id="PF01944">
    <property type="entry name" value="SpoIIM"/>
    <property type="match status" value="1"/>
</dbReference>
<organism evidence="2 3">
    <name type="scientific">Effusibacillus lacus</name>
    <dbReference type="NCBI Taxonomy" id="1348429"/>
    <lineage>
        <taxon>Bacteria</taxon>
        <taxon>Bacillati</taxon>
        <taxon>Bacillota</taxon>
        <taxon>Bacilli</taxon>
        <taxon>Bacillales</taxon>
        <taxon>Alicyclobacillaceae</taxon>
        <taxon>Effusibacillus</taxon>
    </lineage>
</organism>
<protein>
    <recommendedName>
        <fullName evidence="4">Stage II sporulation protein M</fullName>
    </recommendedName>
</protein>
<comment type="caution">
    <text evidence="2">The sequence shown here is derived from an EMBL/GenBank/DDBJ whole genome shotgun (WGS) entry which is preliminary data.</text>
</comment>
<evidence type="ECO:0000256" key="1">
    <source>
        <dbReference type="SAM" id="Phobius"/>
    </source>
</evidence>
<sequence length="198" mass="21938">MKPFAVIRKNLGYLGFAFSLFVLGLLIGVIYFESLHELAKQFLQHIEKIADKAKNGGSMNLSWLLLKNNVIASLVLLIGGFFLSIFTIYGLVMNGLVVGYALVLMGKTAQVPIWALVAFGILPHGLLEIPAFLLSGAMGIKLGYMWLRPLPGRSRWRSVLYTIRESLYVLPVILALLLTAAVIEGFVTPILLKWYVQS</sequence>
<dbReference type="OrthoDB" id="161024at2"/>
<feature type="transmembrane region" description="Helical" evidence="1">
    <location>
        <begin position="12"/>
        <end position="32"/>
    </location>
</feature>
<dbReference type="AlphaFoldDB" id="A0A292YIU0"/>
<proteinExistence type="predicted"/>
<feature type="transmembrane region" description="Helical" evidence="1">
    <location>
        <begin position="99"/>
        <end position="123"/>
    </location>
</feature>
<gene>
    <name evidence="2" type="ORF">EFBL_0014</name>
</gene>
<dbReference type="InterPro" id="IPR002798">
    <property type="entry name" value="SpoIIM-like"/>
</dbReference>
<evidence type="ECO:0008006" key="4">
    <source>
        <dbReference type="Google" id="ProtNLM"/>
    </source>
</evidence>
<dbReference type="RefSeq" id="WP_096180073.1">
    <property type="nucleotide sequence ID" value="NZ_BDUF01000002.1"/>
</dbReference>
<keyword evidence="3" id="KW-1185">Reference proteome</keyword>
<dbReference type="EMBL" id="BDUF01000002">
    <property type="protein sequence ID" value="GAX88405.1"/>
    <property type="molecule type" value="Genomic_DNA"/>
</dbReference>
<evidence type="ECO:0000313" key="3">
    <source>
        <dbReference type="Proteomes" id="UP000217785"/>
    </source>
</evidence>
<keyword evidence="1" id="KW-0472">Membrane</keyword>
<accession>A0A292YIU0</accession>
<dbReference type="PANTHER" id="PTHR35337">
    <property type="entry name" value="SLR1478 PROTEIN"/>
    <property type="match status" value="1"/>
</dbReference>